<evidence type="ECO:0000313" key="1">
    <source>
        <dbReference type="EMBL" id="KAA1133329.1"/>
    </source>
</evidence>
<dbReference type="Proteomes" id="UP000325313">
    <property type="component" value="Unassembled WGS sequence"/>
</dbReference>
<proteinExistence type="predicted"/>
<gene>
    <name evidence="1" type="ORF">PGTUg99_025580</name>
</gene>
<protein>
    <submittedName>
        <fullName evidence="1">Uncharacterized protein</fullName>
    </submittedName>
</protein>
<dbReference type="EMBL" id="VDEP01000072">
    <property type="protein sequence ID" value="KAA1133329.1"/>
    <property type="molecule type" value="Genomic_DNA"/>
</dbReference>
<comment type="caution">
    <text evidence="1">The sequence shown here is derived from an EMBL/GenBank/DDBJ whole genome shotgun (WGS) entry which is preliminary data.</text>
</comment>
<organism evidence="1 2">
    <name type="scientific">Puccinia graminis f. sp. tritici</name>
    <dbReference type="NCBI Taxonomy" id="56615"/>
    <lineage>
        <taxon>Eukaryota</taxon>
        <taxon>Fungi</taxon>
        <taxon>Dikarya</taxon>
        <taxon>Basidiomycota</taxon>
        <taxon>Pucciniomycotina</taxon>
        <taxon>Pucciniomycetes</taxon>
        <taxon>Pucciniales</taxon>
        <taxon>Pucciniaceae</taxon>
        <taxon>Puccinia</taxon>
    </lineage>
</organism>
<reference evidence="1 2" key="1">
    <citation type="submission" date="2019-05" db="EMBL/GenBank/DDBJ databases">
        <title>Emergence of the Ug99 lineage of the wheat stem rust pathogen through somatic hybridization.</title>
        <authorList>
            <person name="Li F."/>
            <person name="Upadhyaya N.M."/>
            <person name="Sperschneider J."/>
            <person name="Matny O."/>
            <person name="Nguyen-Phuc H."/>
            <person name="Mago R."/>
            <person name="Raley C."/>
            <person name="Miller M.E."/>
            <person name="Silverstein K.A.T."/>
            <person name="Henningsen E."/>
            <person name="Hirsch C.D."/>
            <person name="Visser B."/>
            <person name="Pretorius Z.A."/>
            <person name="Steffenson B.J."/>
            <person name="Schwessinger B."/>
            <person name="Dodds P.N."/>
            <person name="Figueroa M."/>
        </authorList>
    </citation>
    <scope>NUCLEOTIDE SEQUENCE [LARGE SCALE GENOMIC DNA]</scope>
    <source>
        <strain evidence="1 2">Ug99</strain>
    </source>
</reference>
<evidence type="ECO:0000313" key="2">
    <source>
        <dbReference type="Proteomes" id="UP000325313"/>
    </source>
</evidence>
<name>A0A5B0S770_PUCGR</name>
<accession>A0A5B0S770</accession>
<sequence>MSNSVFQYPVIAEAGTPPVCSECRCRMSTEPLRMTYDPLVPRSHNTSKVDDIQKGCLRGCYTQRVT</sequence>
<dbReference type="AlphaFoldDB" id="A0A5B0S770"/>